<name>A0AAE2CCP2_9LAMI</name>
<gene>
    <name evidence="2" type="ORF">Salat_2545600</name>
</gene>
<protein>
    <submittedName>
        <fullName evidence="2">Uncharacterized protein</fullName>
    </submittedName>
</protein>
<sequence>MSEESIRKLVDQVALPATYDWLKPSPSQCANAPPPGYLTVYSAQLTSGLRWWWDSFYVLNSIVSNLREKPSSHGAWKTRFFFVRKPEWNIPLACGSSLNPLPYVNLREIKRRMTDVGLVSHEFKTKAILEEDLLIVAGIHPTPARYEGPLDSYPGIMMNRAVVRKFIPEDVHTIPPSPSNRSVSSTPSEVPSANVPRASSLPPPQSYTAAFPHGTPIIEVSTFPDEGTPFQTPLEVHPSSPIPTFVEVVSSSQKRPRIEEVPIEDSPAGKASKPLVFPAQVLTPRIEPRVGIFNMSKATNR</sequence>
<evidence type="ECO:0000256" key="1">
    <source>
        <dbReference type="SAM" id="MobiDB-lite"/>
    </source>
</evidence>
<dbReference type="AlphaFoldDB" id="A0AAE2CCP2"/>
<evidence type="ECO:0000313" key="3">
    <source>
        <dbReference type="Proteomes" id="UP001293254"/>
    </source>
</evidence>
<organism evidence="2 3">
    <name type="scientific">Sesamum alatum</name>
    <dbReference type="NCBI Taxonomy" id="300844"/>
    <lineage>
        <taxon>Eukaryota</taxon>
        <taxon>Viridiplantae</taxon>
        <taxon>Streptophyta</taxon>
        <taxon>Embryophyta</taxon>
        <taxon>Tracheophyta</taxon>
        <taxon>Spermatophyta</taxon>
        <taxon>Magnoliopsida</taxon>
        <taxon>eudicotyledons</taxon>
        <taxon>Gunneridae</taxon>
        <taxon>Pentapetalae</taxon>
        <taxon>asterids</taxon>
        <taxon>lamiids</taxon>
        <taxon>Lamiales</taxon>
        <taxon>Pedaliaceae</taxon>
        <taxon>Sesamum</taxon>
    </lineage>
</organism>
<dbReference type="Proteomes" id="UP001293254">
    <property type="component" value="Unassembled WGS sequence"/>
</dbReference>
<accession>A0AAE2CCP2</accession>
<dbReference type="EMBL" id="JACGWO010000010">
    <property type="protein sequence ID" value="KAK4417200.1"/>
    <property type="molecule type" value="Genomic_DNA"/>
</dbReference>
<evidence type="ECO:0000313" key="2">
    <source>
        <dbReference type="EMBL" id="KAK4417200.1"/>
    </source>
</evidence>
<proteinExistence type="predicted"/>
<feature type="region of interest" description="Disordered" evidence="1">
    <location>
        <begin position="173"/>
        <end position="208"/>
    </location>
</feature>
<reference evidence="2" key="2">
    <citation type="journal article" date="2024" name="Plant">
        <title>Genomic evolution and insights into agronomic trait innovations of Sesamum species.</title>
        <authorList>
            <person name="Miao H."/>
            <person name="Wang L."/>
            <person name="Qu L."/>
            <person name="Liu H."/>
            <person name="Sun Y."/>
            <person name="Le M."/>
            <person name="Wang Q."/>
            <person name="Wei S."/>
            <person name="Zheng Y."/>
            <person name="Lin W."/>
            <person name="Duan Y."/>
            <person name="Cao H."/>
            <person name="Xiong S."/>
            <person name="Wang X."/>
            <person name="Wei L."/>
            <person name="Li C."/>
            <person name="Ma Q."/>
            <person name="Ju M."/>
            <person name="Zhao R."/>
            <person name="Li G."/>
            <person name="Mu C."/>
            <person name="Tian Q."/>
            <person name="Mei H."/>
            <person name="Zhang T."/>
            <person name="Gao T."/>
            <person name="Zhang H."/>
        </authorList>
    </citation>
    <scope>NUCLEOTIDE SEQUENCE</scope>
    <source>
        <strain evidence="2">3651</strain>
    </source>
</reference>
<keyword evidence="3" id="KW-1185">Reference proteome</keyword>
<feature type="compositionally biased region" description="Low complexity" evidence="1">
    <location>
        <begin position="179"/>
        <end position="188"/>
    </location>
</feature>
<reference evidence="2" key="1">
    <citation type="submission" date="2020-06" db="EMBL/GenBank/DDBJ databases">
        <authorList>
            <person name="Li T."/>
            <person name="Hu X."/>
            <person name="Zhang T."/>
            <person name="Song X."/>
            <person name="Zhang H."/>
            <person name="Dai N."/>
            <person name="Sheng W."/>
            <person name="Hou X."/>
            <person name="Wei L."/>
        </authorList>
    </citation>
    <scope>NUCLEOTIDE SEQUENCE</scope>
    <source>
        <strain evidence="2">3651</strain>
        <tissue evidence="2">Leaf</tissue>
    </source>
</reference>
<comment type="caution">
    <text evidence="2">The sequence shown here is derived from an EMBL/GenBank/DDBJ whole genome shotgun (WGS) entry which is preliminary data.</text>
</comment>